<evidence type="ECO:0000313" key="6">
    <source>
        <dbReference type="Proteomes" id="UP001479436"/>
    </source>
</evidence>
<dbReference type="EMBL" id="JASJQH010007076">
    <property type="protein sequence ID" value="KAK9718806.1"/>
    <property type="molecule type" value="Genomic_DNA"/>
</dbReference>
<reference evidence="5 6" key="1">
    <citation type="submission" date="2023-04" db="EMBL/GenBank/DDBJ databases">
        <title>Genome of Basidiobolus ranarum AG-B5.</title>
        <authorList>
            <person name="Stajich J.E."/>
            <person name="Carter-House D."/>
            <person name="Gryganskyi A."/>
        </authorList>
    </citation>
    <scope>NUCLEOTIDE SEQUENCE [LARGE SCALE GENOMIC DNA]</scope>
    <source>
        <strain evidence="5 6">AG-B5</strain>
    </source>
</reference>
<gene>
    <name evidence="5" type="ORF">K7432_005226</name>
</gene>
<dbReference type="InterPro" id="IPR001199">
    <property type="entry name" value="Cyt_B5-like_heme/steroid-bd"/>
</dbReference>
<feature type="region of interest" description="Disordered" evidence="2">
    <location>
        <begin position="50"/>
        <end position="85"/>
    </location>
</feature>
<proteinExistence type="inferred from homology"/>
<dbReference type="InterPro" id="IPR050577">
    <property type="entry name" value="MAPR/NEUFC/NENF-like"/>
</dbReference>
<evidence type="ECO:0000259" key="4">
    <source>
        <dbReference type="Pfam" id="PF00173"/>
    </source>
</evidence>
<sequence>MLENWSYVDMLYLIAVPILLHFTLSRFYFSKATKNGKKVRFSGKDQVVEHISEEEKSQSDEEVKQEEKKATPEKKKREFPPLKPAEDYPFEATELAKFDGTNPELPIYVAIKGVVFDVTWNRTAYAPGSGYHVFAGKDASKVSL</sequence>
<dbReference type="Proteomes" id="UP001479436">
    <property type="component" value="Unassembled WGS sequence"/>
</dbReference>
<dbReference type="SUPFAM" id="SSF55856">
    <property type="entry name" value="Cytochrome b5-like heme/steroid binding domain"/>
    <property type="match status" value="1"/>
</dbReference>
<evidence type="ECO:0000256" key="3">
    <source>
        <dbReference type="SAM" id="Phobius"/>
    </source>
</evidence>
<name>A0ABR2W3J0_9FUNG</name>
<keyword evidence="3" id="KW-0812">Transmembrane</keyword>
<evidence type="ECO:0000256" key="2">
    <source>
        <dbReference type="SAM" id="MobiDB-lite"/>
    </source>
</evidence>
<protein>
    <recommendedName>
        <fullName evidence="4">Cytochrome b5 heme-binding domain-containing protein</fullName>
    </recommendedName>
</protein>
<keyword evidence="6" id="KW-1185">Reference proteome</keyword>
<dbReference type="PANTHER" id="PTHR10281">
    <property type="entry name" value="MEMBRANE-ASSOCIATED PROGESTERONE RECEPTOR COMPONENT-RELATED"/>
    <property type="match status" value="1"/>
</dbReference>
<comment type="caution">
    <text evidence="5">The sequence shown here is derived from an EMBL/GenBank/DDBJ whole genome shotgun (WGS) entry which is preliminary data.</text>
</comment>
<keyword evidence="3" id="KW-1133">Transmembrane helix</keyword>
<feature type="transmembrane region" description="Helical" evidence="3">
    <location>
        <begin position="12"/>
        <end position="29"/>
    </location>
</feature>
<dbReference type="PANTHER" id="PTHR10281:SF76">
    <property type="entry name" value="CALCUTTA CUP-RELATED"/>
    <property type="match status" value="1"/>
</dbReference>
<dbReference type="InterPro" id="IPR036400">
    <property type="entry name" value="Cyt_B5-like_heme/steroid_sf"/>
</dbReference>
<keyword evidence="3" id="KW-0472">Membrane</keyword>
<dbReference type="Gene3D" id="3.10.120.10">
    <property type="entry name" value="Cytochrome b5-like heme/steroid binding domain"/>
    <property type="match status" value="1"/>
</dbReference>
<comment type="similarity">
    <text evidence="1">Belongs to the cytochrome b5 family. MAPR subfamily.</text>
</comment>
<organism evidence="5 6">
    <name type="scientific">Basidiobolus ranarum</name>
    <dbReference type="NCBI Taxonomy" id="34480"/>
    <lineage>
        <taxon>Eukaryota</taxon>
        <taxon>Fungi</taxon>
        <taxon>Fungi incertae sedis</taxon>
        <taxon>Zoopagomycota</taxon>
        <taxon>Entomophthoromycotina</taxon>
        <taxon>Basidiobolomycetes</taxon>
        <taxon>Basidiobolales</taxon>
        <taxon>Basidiobolaceae</taxon>
        <taxon>Basidiobolus</taxon>
    </lineage>
</organism>
<dbReference type="Pfam" id="PF00173">
    <property type="entry name" value="Cyt-b5"/>
    <property type="match status" value="1"/>
</dbReference>
<evidence type="ECO:0000313" key="5">
    <source>
        <dbReference type="EMBL" id="KAK9718806.1"/>
    </source>
</evidence>
<evidence type="ECO:0000256" key="1">
    <source>
        <dbReference type="ARBA" id="ARBA00038357"/>
    </source>
</evidence>
<feature type="domain" description="Cytochrome b5 heme-binding" evidence="4">
    <location>
        <begin position="93"/>
        <end position="141"/>
    </location>
</feature>
<accession>A0ABR2W3J0</accession>